<dbReference type="SUPFAM" id="SSF49899">
    <property type="entry name" value="Concanavalin A-like lectins/glucanases"/>
    <property type="match status" value="1"/>
</dbReference>
<evidence type="ECO:0000256" key="1">
    <source>
        <dbReference type="ARBA" id="ARBA00006865"/>
    </source>
</evidence>
<dbReference type="InterPro" id="IPR000757">
    <property type="entry name" value="Beta-glucanase-like"/>
</dbReference>
<accession>A0A0M6WXP5</accession>
<evidence type="ECO:0000259" key="5">
    <source>
        <dbReference type="PROSITE" id="PS51762"/>
    </source>
</evidence>
<dbReference type="InterPro" id="IPR008979">
    <property type="entry name" value="Galactose-bd-like_sf"/>
</dbReference>
<dbReference type="Pfam" id="PF00722">
    <property type="entry name" value="Glyco_hydro_16"/>
    <property type="match status" value="1"/>
</dbReference>
<comment type="similarity">
    <text evidence="1">Belongs to the glycosyl hydrolase 16 family.</text>
</comment>
<feature type="compositionally biased region" description="Basic and acidic residues" evidence="3">
    <location>
        <begin position="215"/>
        <end position="241"/>
    </location>
</feature>
<dbReference type="InterPro" id="IPR003305">
    <property type="entry name" value="CenC_carb-bd"/>
</dbReference>
<keyword evidence="7" id="KW-1185">Reference proteome</keyword>
<keyword evidence="2" id="KW-0378">Hydrolase</keyword>
<feature type="compositionally biased region" description="Low complexity" evidence="3">
    <location>
        <begin position="244"/>
        <end position="262"/>
    </location>
</feature>
<dbReference type="CDD" id="cd08023">
    <property type="entry name" value="GH16_laminarinase_like"/>
    <property type="match status" value="1"/>
</dbReference>
<dbReference type="OrthoDB" id="9809583at2"/>
<evidence type="ECO:0000313" key="6">
    <source>
        <dbReference type="EMBL" id="CRL42522.1"/>
    </source>
</evidence>
<dbReference type="PANTHER" id="PTHR10963:SF55">
    <property type="entry name" value="GLYCOSIDE HYDROLASE FAMILY 16 PROTEIN"/>
    <property type="match status" value="1"/>
</dbReference>
<gene>
    <name evidence="6" type="ORF">M72_15771</name>
</gene>
<sequence>MKNKTLWKQVGAAAIAAAMVMSTVPATPVQAAGGKTLAVSSQKQLNQALKTEKGKNAVITVKAGKNVKITIPKGTYKVTIRVVGKKAAVVNNGTVKEIVVNSKGTVAIKNNGTIKKVTVQNAKSVSFSGNHKKAVPVVVNAEDVSMILAAPAKITAKKDVNIVLKKGAEKSSITCTKNVQAQVDNQTKKAISVKIADGTTLKVESGESCTITPKGKKEDTSGEDKTDEKDKTDGKDQKTDDTSDGNASSGSSSSGNSSGGTTVETPSKLTEADLLKQGYQLKWQDNFDGNFLNRADWNVELHEKGWVNSEWQEYVDSDKNIQVKDGKLLIKPVETVNADGTRSYTSGRINTQGKHDFKYGYFECRAKVPTGKGYLPAFWMMPTDENLYGQWPKCGEIDIMEVMGQETNKAYGTIHYGEPHDQSQGTCTVDAKNNFADQYHTYACDWEPGKITWYIDGVKFHEESDWFSAKSGQGEVAYPAPFDQPFYMILNLAVGGSWVGYPDDSTTYADQQFAVDYVKVYQKDSYDENVEKPVKNVILREPDTTGNYINNGDFSIAENLSDDKNWKFLTTLDGDGKAEIKNHEMVISTVNMGTADYSIQLVQPDVPLQKGGTYKVTFDAYADEARTMIADISGPDHNYTRYWKDTKVELGTQKTTYTYVFQMTGSDDANGRLEFNLGNAASTAAVHLSNVRIEKTGYEEIKEDTTKKVLADGNYVYNGSFQEGKNRLGYWDITKPENATTEVTGLEDGRRLKVVSPKGTVVTAGQQGLALSEDTEYVLSFSAQANEAETMTVHVAGQEFQAELTNEKKNYRFSFQTAADLTDKNISFDLGLGTTVYLDDVRIDEDSLIKNGSFNAGMAGFEVYCYTPSNVKYVVDSLNEDNAADFTIDDTGEADWHIQLKQTGVKLEQGQWYRLSLKMKSSIDRKVSYALQRDGSTHKDADGNEDWTPYCQETVDLTGEYQTITKEFQMKEDTDLETIFNIAMGAVGGKQITQQHRICMDDIVLEKIEAPEIKPEETGKNLLTNGDFSNGTNGWDINANADQTATTVVTDGGIVFQVKNPGEKDWDVQLKQTGFTLEKGCKYRVKFKVTSTKARTIKLGLMDNSSQKWYGGADISLAEAEEKEVSYEFTMQQDTDNVSEMFISMGKISDKNTPASDITLTNFSLEKITE</sequence>
<dbReference type="STRING" id="301302.ERS852420_01063"/>
<proteinExistence type="inferred from homology"/>
<dbReference type="RefSeq" id="WP_055068724.1">
    <property type="nucleotide sequence ID" value="NZ_CP173697.1"/>
</dbReference>
<evidence type="ECO:0000256" key="3">
    <source>
        <dbReference type="SAM" id="MobiDB-lite"/>
    </source>
</evidence>
<evidence type="ECO:0000256" key="2">
    <source>
        <dbReference type="ARBA" id="ARBA00022801"/>
    </source>
</evidence>
<evidence type="ECO:0000256" key="4">
    <source>
        <dbReference type="SAM" id="SignalP"/>
    </source>
</evidence>
<evidence type="ECO:0000313" key="7">
    <source>
        <dbReference type="Proteomes" id="UP000049979"/>
    </source>
</evidence>
<feature type="domain" description="GH16" evidence="5">
    <location>
        <begin position="285"/>
        <end position="526"/>
    </location>
</feature>
<feature type="chain" id="PRO_5005806719" description="GH16 domain-containing protein" evidence="4">
    <location>
        <begin position="32"/>
        <end position="1170"/>
    </location>
</feature>
<dbReference type="AlphaFoldDB" id="A0A0M6WXP5"/>
<dbReference type="PROSITE" id="PS51762">
    <property type="entry name" value="GH16_2"/>
    <property type="match status" value="1"/>
</dbReference>
<organism evidence="6 7">
    <name type="scientific">Roseburia faecis</name>
    <dbReference type="NCBI Taxonomy" id="301302"/>
    <lineage>
        <taxon>Bacteria</taxon>
        <taxon>Bacillati</taxon>
        <taxon>Bacillota</taxon>
        <taxon>Clostridia</taxon>
        <taxon>Lachnospirales</taxon>
        <taxon>Lachnospiraceae</taxon>
        <taxon>Roseburia</taxon>
    </lineage>
</organism>
<dbReference type="GO" id="GO:0004553">
    <property type="term" value="F:hydrolase activity, hydrolyzing O-glycosyl compounds"/>
    <property type="evidence" value="ECO:0007669"/>
    <property type="project" value="InterPro"/>
</dbReference>
<dbReference type="InterPro" id="IPR013320">
    <property type="entry name" value="ConA-like_dom_sf"/>
</dbReference>
<dbReference type="Gene3D" id="2.60.120.200">
    <property type="match status" value="1"/>
</dbReference>
<keyword evidence="4" id="KW-0732">Signal</keyword>
<protein>
    <recommendedName>
        <fullName evidence="5">GH16 domain-containing protein</fullName>
    </recommendedName>
</protein>
<dbReference type="Proteomes" id="UP000049979">
    <property type="component" value="Unassembled WGS sequence"/>
</dbReference>
<dbReference type="EMBL" id="CVRR01000071">
    <property type="protein sequence ID" value="CRL42522.1"/>
    <property type="molecule type" value="Genomic_DNA"/>
</dbReference>
<dbReference type="Gene3D" id="2.60.120.260">
    <property type="entry name" value="Galactose-binding domain-like"/>
    <property type="match status" value="4"/>
</dbReference>
<dbReference type="PANTHER" id="PTHR10963">
    <property type="entry name" value="GLYCOSYL HYDROLASE-RELATED"/>
    <property type="match status" value="1"/>
</dbReference>
<reference evidence="7" key="1">
    <citation type="submission" date="2015-05" db="EMBL/GenBank/DDBJ databases">
        <authorList>
            <consortium name="Pathogen Informatics"/>
        </authorList>
    </citation>
    <scope>NUCLEOTIDE SEQUENCE [LARGE SCALE GENOMIC DNA]</scope>
    <source>
        <strain evidence="7">M72</strain>
    </source>
</reference>
<feature type="signal peptide" evidence="4">
    <location>
        <begin position="1"/>
        <end position="31"/>
    </location>
</feature>
<feature type="region of interest" description="Disordered" evidence="3">
    <location>
        <begin position="204"/>
        <end position="265"/>
    </location>
</feature>
<name>A0A0M6WXP5_9FIRM</name>
<dbReference type="Pfam" id="PF02018">
    <property type="entry name" value="CBM_4_9"/>
    <property type="match status" value="4"/>
</dbReference>
<dbReference type="SUPFAM" id="SSF49785">
    <property type="entry name" value="Galactose-binding domain-like"/>
    <property type="match status" value="4"/>
</dbReference>
<dbReference type="InterPro" id="IPR050546">
    <property type="entry name" value="Glycosyl_Hydrlase_16"/>
</dbReference>
<dbReference type="GO" id="GO:0005975">
    <property type="term" value="P:carbohydrate metabolic process"/>
    <property type="evidence" value="ECO:0007669"/>
    <property type="project" value="InterPro"/>
</dbReference>